<keyword evidence="2" id="KW-0902">Two-component regulatory system</keyword>
<evidence type="ECO:0000313" key="10">
    <source>
        <dbReference type="EMBL" id="HIV08615.1"/>
    </source>
</evidence>
<dbReference type="GO" id="GO:0000156">
    <property type="term" value="F:phosphorelay response regulator activity"/>
    <property type="evidence" value="ECO:0007669"/>
    <property type="project" value="TreeGrafter"/>
</dbReference>
<evidence type="ECO:0000256" key="5">
    <source>
        <dbReference type="ARBA" id="ARBA00023163"/>
    </source>
</evidence>
<proteinExistence type="predicted"/>
<dbReference type="InterPro" id="IPR011006">
    <property type="entry name" value="CheY-like_superfamily"/>
</dbReference>
<dbReference type="PANTHER" id="PTHR48111:SF4">
    <property type="entry name" value="DNA-BINDING DUAL TRANSCRIPTIONAL REGULATOR OMPR"/>
    <property type="match status" value="1"/>
</dbReference>
<dbReference type="EMBL" id="DVOR01000023">
    <property type="protein sequence ID" value="HIV08615.1"/>
    <property type="molecule type" value="Genomic_DNA"/>
</dbReference>
<feature type="DNA-binding region" description="OmpR/PhoB-type" evidence="7">
    <location>
        <begin position="129"/>
        <end position="225"/>
    </location>
</feature>
<dbReference type="GO" id="GO:0006355">
    <property type="term" value="P:regulation of DNA-templated transcription"/>
    <property type="evidence" value="ECO:0007669"/>
    <property type="project" value="InterPro"/>
</dbReference>
<dbReference type="Gene3D" id="3.40.50.2300">
    <property type="match status" value="1"/>
</dbReference>
<dbReference type="Pfam" id="PF00486">
    <property type="entry name" value="Trans_reg_C"/>
    <property type="match status" value="1"/>
</dbReference>
<dbReference type="PROSITE" id="PS50110">
    <property type="entry name" value="RESPONSE_REGULATORY"/>
    <property type="match status" value="1"/>
</dbReference>
<evidence type="ECO:0000256" key="7">
    <source>
        <dbReference type="PROSITE-ProRule" id="PRU01091"/>
    </source>
</evidence>
<dbReference type="GO" id="GO:0005829">
    <property type="term" value="C:cytosol"/>
    <property type="evidence" value="ECO:0007669"/>
    <property type="project" value="TreeGrafter"/>
</dbReference>
<feature type="modified residue" description="4-aspartylphosphate" evidence="6">
    <location>
        <position position="53"/>
    </location>
</feature>
<evidence type="ECO:0000259" key="8">
    <source>
        <dbReference type="PROSITE" id="PS50110"/>
    </source>
</evidence>
<evidence type="ECO:0000313" key="11">
    <source>
        <dbReference type="Proteomes" id="UP000886845"/>
    </source>
</evidence>
<organism evidence="10 11">
    <name type="scientific">Candidatus Spyradenecus faecavium</name>
    <dbReference type="NCBI Taxonomy" id="2840947"/>
    <lineage>
        <taxon>Bacteria</taxon>
        <taxon>Pseudomonadati</taxon>
        <taxon>Lentisphaerota</taxon>
        <taxon>Lentisphaeria</taxon>
        <taxon>Lentisphaerales</taxon>
        <taxon>Lentisphaeraceae</taxon>
        <taxon>Lentisphaeraceae incertae sedis</taxon>
        <taxon>Candidatus Spyradenecus</taxon>
    </lineage>
</organism>
<dbReference type="SMART" id="SM00862">
    <property type="entry name" value="Trans_reg_C"/>
    <property type="match status" value="1"/>
</dbReference>
<dbReference type="InterPro" id="IPR001789">
    <property type="entry name" value="Sig_transdc_resp-reg_receiver"/>
</dbReference>
<keyword evidence="5" id="KW-0804">Transcription</keyword>
<dbReference type="FunFam" id="3.40.50.2300:FF:000001">
    <property type="entry name" value="DNA-binding response regulator PhoB"/>
    <property type="match status" value="1"/>
</dbReference>
<reference evidence="10" key="2">
    <citation type="journal article" date="2021" name="PeerJ">
        <title>Extensive microbial diversity within the chicken gut microbiome revealed by metagenomics and culture.</title>
        <authorList>
            <person name="Gilroy R."/>
            <person name="Ravi A."/>
            <person name="Getino M."/>
            <person name="Pursley I."/>
            <person name="Horton D.L."/>
            <person name="Alikhan N.F."/>
            <person name="Baker D."/>
            <person name="Gharbi K."/>
            <person name="Hall N."/>
            <person name="Watson M."/>
            <person name="Adriaenssens E.M."/>
            <person name="Foster-Nyarko E."/>
            <person name="Jarju S."/>
            <person name="Secka A."/>
            <person name="Antonio M."/>
            <person name="Oren A."/>
            <person name="Chaudhuri R.R."/>
            <person name="La Ragione R."/>
            <person name="Hildebrand F."/>
            <person name="Pallen M.J."/>
        </authorList>
    </citation>
    <scope>NUCLEOTIDE SEQUENCE</scope>
    <source>
        <strain evidence="10">35461</strain>
    </source>
</reference>
<evidence type="ECO:0000256" key="2">
    <source>
        <dbReference type="ARBA" id="ARBA00023012"/>
    </source>
</evidence>
<dbReference type="InterPro" id="IPR016032">
    <property type="entry name" value="Sig_transdc_resp-reg_C-effctor"/>
</dbReference>
<keyword evidence="3" id="KW-0805">Transcription regulation</keyword>
<feature type="domain" description="Response regulatory" evidence="8">
    <location>
        <begin position="4"/>
        <end position="120"/>
    </location>
</feature>
<evidence type="ECO:0000256" key="4">
    <source>
        <dbReference type="ARBA" id="ARBA00023125"/>
    </source>
</evidence>
<accession>A0A9D1NMC5</accession>
<gene>
    <name evidence="10" type="ORF">IAC79_00675</name>
</gene>
<dbReference type="InterPro" id="IPR039420">
    <property type="entry name" value="WalR-like"/>
</dbReference>
<name>A0A9D1NMC5_9BACT</name>
<dbReference type="Proteomes" id="UP000886845">
    <property type="component" value="Unassembled WGS sequence"/>
</dbReference>
<dbReference type="PROSITE" id="PS51755">
    <property type="entry name" value="OMPR_PHOB"/>
    <property type="match status" value="1"/>
</dbReference>
<evidence type="ECO:0000256" key="1">
    <source>
        <dbReference type="ARBA" id="ARBA00022553"/>
    </source>
</evidence>
<dbReference type="SMART" id="SM00448">
    <property type="entry name" value="REC"/>
    <property type="match status" value="1"/>
</dbReference>
<dbReference type="Pfam" id="PF00072">
    <property type="entry name" value="Response_reg"/>
    <property type="match status" value="1"/>
</dbReference>
<dbReference type="GO" id="GO:0032993">
    <property type="term" value="C:protein-DNA complex"/>
    <property type="evidence" value="ECO:0007669"/>
    <property type="project" value="TreeGrafter"/>
</dbReference>
<dbReference type="PANTHER" id="PTHR48111">
    <property type="entry name" value="REGULATOR OF RPOS"/>
    <property type="match status" value="1"/>
</dbReference>
<comment type="caution">
    <text evidence="10">The sequence shown here is derived from an EMBL/GenBank/DDBJ whole genome shotgun (WGS) entry which is preliminary data.</text>
</comment>
<keyword evidence="4 7" id="KW-0238">DNA-binding</keyword>
<reference evidence="10" key="1">
    <citation type="submission" date="2020-10" db="EMBL/GenBank/DDBJ databases">
        <authorList>
            <person name="Gilroy R."/>
        </authorList>
    </citation>
    <scope>NUCLEOTIDE SEQUENCE</scope>
    <source>
        <strain evidence="10">35461</strain>
    </source>
</reference>
<sequence>MANMILIVEDEEAIRDLIRINLTAAGFSCEEAEDGLQALAKAKAARPDLILLDWMLPGLDGLGVLRKLKADPTLATVPVLMVTAKSEENDIVLGLEMGASDYVTKPFSNKVLIARIRALLRRGEEAPPEEIIRYASLTLIPGQRRAVLAGQDLTLTCGEFDLLALLSARPGHVYTRSQIVARTKGEDYPVTDRAVDVQVVNLRRKLGPFGERLETVRGVGYRMRG</sequence>
<evidence type="ECO:0000256" key="6">
    <source>
        <dbReference type="PROSITE-ProRule" id="PRU00169"/>
    </source>
</evidence>
<dbReference type="Gene3D" id="6.10.250.690">
    <property type="match status" value="1"/>
</dbReference>
<dbReference type="Gene3D" id="1.10.10.10">
    <property type="entry name" value="Winged helix-like DNA-binding domain superfamily/Winged helix DNA-binding domain"/>
    <property type="match status" value="1"/>
</dbReference>
<feature type="domain" description="OmpR/PhoB-type" evidence="9">
    <location>
        <begin position="129"/>
        <end position="225"/>
    </location>
</feature>
<dbReference type="SUPFAM" id="SSF52172">
    <property type="entry name" value="CheY-like"/>
    <property type="match status" value="1"/>
</dbReference>
<dbReference type="InterPro" id="IPR036388">
    <property type="entry name" value="WH-like_DNA-bd_sf"/>
</dbReference>
<dbReference type="GO" id="GO:0000976">
    <property type="term" value="F:transcription cis-regulatory region binding"/>
    <property type="evidence" value="ECO:0007669"/>
    <property type="project" value="TreeGrafter"/>
</dbReference>
<protein>
    <submittedName>
        <fullName evidence="10">Response regulator transcription factor</fullName>
    </submittedName>
</protein>
<dbReference type="InterPro" id="IPR001867">
    <property type="entry name" value="OmpR/PhoB-type_DNA-bd"/>
</dbReference>
<evidence type="ECO:0000259" key="9">
    <source>
        <dbReference type="PROSITE" id="PS51755"/>
    </source>
</evidence>
<dbReference type="CDD" id="cd00383">
    <property type="entry name" value="trans_reg_C"/>
    <property type="match status" value="1"/>
</dbReference>
<dbReference type="AlphaFoldDB" id="A0A9D1NMC5"/>
<keyword evidence="1 6" id="KW-0597">Phosphoprotein</keyword>
<dbReference type="SUPFAM" id="SSF46894">
    <property type="entry name" value="C-terminal effector domain of the bipartite response regulators"/>
    <property type="match status" value="1"/>
</dbReference>
<evidence type="ECO:0000256" key="3">
    <source>
        <dbReference type="ARBA" id="ARBA00023015"/>
    </source>
</evidence>